<keyword evidence="7" id="KW-0805">Transcription regulation</keyword>
<dbReference type="FunCoup" id="A0A2R6RKQ6">
    <property type="interactions" value="1560"/>
</dbReference>
<accession>A0A2R6RKQ6</accession>
<dbReference type="InterPro" id="IPR018866">
    <property type="entry name" value="Znf-4CXXC_R1"/>
</dbReference>
<keyword evidence="12" id="KW-0131">Cell cycle</keyword>
<evidence type="ECO:0000256" key="7">
    <source>
        <dbReference type="ARBA" id="ARBA00023015"/>
    </source>
</evidence>
<evidence type="ECO:0000256" key="1">
    <source>
        <dbReference type="ARBA" id="ARBA00004123"/>
    </source>
</evidence>
<reference evidence="13" key="2">
    <citation type="journal article" date="2018" name="BMC Genomics">
        <title>A manually annotated Actinidia chinensis var. chinensis (kiwifruit) genome highlights the challenges associated with draft genomes and gene prediction in plants.</title>
        <authorList>
            <person name="Pilkington S.M."/>
            <person name="Crowhurst R."/>
            <person name="Hilario E."/>
            <person name="Nardozza S."/>
            <person name="Fraser L."/>
            <person name="Peng Y."/>
            <person name="Gunaseelan K."/>
            <person name="Simpson R."/>
            <person name="Tahir J."/>
            <person name="Deroles S.C."/>
            <person name="Templeton K."/>
            <person name="Luo Z."/>
            <person name="Davy M."/>
            <person name="Cheng C."/>
            <person name="McNeilage M."/>
            <person name="Scaglione D."/>
            <person name="Liu Y."/>
            <person name="Zhang Q."/>
            <person name="Datson P."/>
            <person name="De Silva N."/>
            <person name="Gardiner S.E."/>
            <person name="Bassett H."/>
            <person name="Chagne D."/>
            <person name="McCallum J."/>
            <person name="Dzierzon H."/>
            <person name="Deng C."/>
            <person name="Wang Y.Y."/>
            <person name="Barron L."/>
            <person name="Manako K."/>
            <person name="Bowen J."/>
            <person name="Foster T.M."/>
            <person name="Erridge Z.A."/>
            <person name="Tiffin H."/>
            <person name="Waite C.N."/>
            <person name="Davies K.M."/>
            <person name="Grierson E.P."/>
            <person name="Laing W.A."/>
            <person name="Kirk R."/>
            <person name="Chen X."/>
            <person name="Wood M."/>
            <person name="Montefiori M."/>
            <person name="Brummell D.A."/>
            <person name="Schwinn K.E."/>
            <person name="Catanach A."/>
            <person name="Fullerton C."/>
            <person name="Li D."/>
            <person name="Meiyalaghan S."/>
            <person name="Nieuwenhuizen N."/>
            <person name="Read N."/>
            <person name="Prakash R."/>
            <person name="Hunter D."/>
            <person name="Zhang H."/>
            <person name="McKenzie M."/>
            <person name="Knabel M."/>
            <person name="Harris A."/>
            <person name="Allan A.C."/>
            <person name="Gleave A."/>
            <person name="Chen A."/>
            <person name="Janssen B.J."/>
            <person name="Plunkett B."/>
            <person name="Ampomah-Dwamena C."/>
            <person name="Voogd C."/>
            <person name="Leif D."/>
            <person name="Lafferty D."/>
            <person name="Souleyre E.J.F."/>
            <person name="Varkonyi-Gasic E."/>
            <person name="Gambi F."/>
            <person name="Hanley J."/>
            <person name="Yao J.L."/>
            <person name="Cheung J."/>
            <person name="David K.M."/>
            <person name="Warren B."/>
            <person name="Marsh K."/>
            <person name="Snowden K.C."/>
            <person name="Lin-Wang K."/>
            <person name="Brian L."/>
            <person name="Martinez-Sanchez M."/>
            <person name="Wang M."/>
            <person name="Ileperuma N."/>
            <person name="Macnee N."/>
            <person name="Campin R."/>
            <person name="McAtee P."/>
            <person name="Drummond R.S.M."/>
            <person name="Espley R.V."/>
            <person name="Ireland H.S."/>
            <person name="Wu R."/>
            <person name="Atkinson R.G."/>
            <person name="Karunairetnam S."/>
            <person name="Bulley S."/>
            <person name="Chunkath S."/>
            <person name="Hanley Z."/>
            <person name="Storey R."/>
            <person name="Thrimawithana A.H."/>
            <person name="Thomson S."/>
            <person name="David C."/>
            <person name="Testolin R."/>
            <person name="Huang H."/>
            <person name="Hellens R.P."/>
            <person name="Schaffer R.J."/>
        </authorList>
    </citation>
    <scope>NUCLEOTIDE SEQUENCE [LARGE SCALE GENOMIC DNA]</scope>
    <source>
        <strain evidence="13">cv. Red5</strain>
    </source>
</reference>
<dbReference type="GO" id="GO:0006355">
    <property type="term" value="P:regulation of DNA-templated transcription"/>
    <property type="evidence" value="ECO:0007669"/>
    <property type="project" value="InterPro"/>
</dbReference>
<protein>
    <submittedName>
        <fullName evidence="12">Cell division cycle-associated 7-like protein</fullName>
    </submittedName>
</protein>
<dbReference type="GO" id="GO:0051301">
    <property type="term" value="P:cell division"/>
    <property type="evidence" value="ECO:0007669"/>
    <property type="project" value="UniProtKB-KW"/>
</dbReference>
<dbReference type="PANTHER" id="PTHR31169">
    <property type="entry name" value="OS05G0300700 PROTEIN"/>
    <property type="match status" value="1"/>
</dbReference>
<keyword evidence="9" id="KW-0539">Nucleus</keyword>
<keyword evidence="4" id="KW-1017">Isopeptide bond</keyword>
<feature type="compositionally biased region" description="Basic and acidic residues" evidence="10">
    <location>
        <begin position="12"/>
        <end position="35"/>
    </location>
</feature>
<dbReference type="PANTHER" id="PTHR31169:SF8">
    <property type="entry name" value="ZINC-FINGER DOMAIN OF MONOAMINE-OXIDASE A REPRESSOR R1 PROTEIN"/>
    <property type="match status" value="1"/>
</dbReference>
<dbReference type="InterPro" id="IPR018501">
    <property type="entry name" value="DDT_dom"/>
</dbReference>
<comment type="subcellular location">
    <subcellularLocation>
        <location evidence="2">Cytoplasm</location>
    </subcellularLocation>
    <subcellularLocation>
        <location evidence="1">Nucleus</location>
    </subcellularLocation>
</comment>
<evidence type="ECO:0000256" key="3">
    <source>
        <dbReference type="ARBA" id="ARBA00022490"/>
    </source>
</evidence>
<keyword evidence="12" id="KW-0132">Cell division</keyword>
<organism evidence="12 13">
    <name type="scientific">Actinidia chinensis var. chinensis</name>
    <name type="common">Chinese soft-hair kiwi</name>
    <dbReference type="NCBI Taxonomy" id="1590841"/>
    <lineage>
        <taxon>Eukaryota</taxon>
        <taxon>Viridiplantae</taxon>
        <taxon>Streptophyta</taxon>
        <taxon>Embryophyta</taxon>
        <taxon>Tracheophyta</taxon>
        <taxon>Spermatophyta</taxon>
        <taxon>Magnoliopsida</taxon>
        <taxon>eudicotyledons</taxon>
        <taxon>Gunneridae</taxon>
        <taxon>Pentapetalae</taxon>
        <taxon>asterids</taxon>
        <taxon>Ericales</taxon>
        <taxon>Actinidiaceae</taxon>
        <taxon>Actinidia</taxon>
    </lineage>
</organism>
<keyword evidence="13" id="KW-1185">Reference proteome</keyword>
<sequence>MALGSDSASKLTESEGKISESEGKREEKSLKKSDDSLLSTEKIANNGDRISDPKNWKTCHQCRQKTMDFVAACKNQKKDKPCPIKFCRKCLMNRYGEKAEEMAGLEDWNCPKCRGICNCSCCRKKQGHLPTGILVHAARATGFSSVSELLLVKGPGNFGIEKIPKGIDIEPTNSDASNNETQDGNQDDGVLLNDSMPRKPRISKGGMKGKDTSIPLPQGTELTTVAGIDLPLDDVGHALQFLEFCAAFEEILELKEGEPEYVLQELIHGGRGCRGKYSPVVRFHIQLLSLIQEDLGEKYKALSTVISAKDGKNSWLHVLQNCVSRSQCMFQILKLEQFGWEADDYESLDSSKKLRLLNLLCDEFLCTAKARSWIDDQNSKFAGEVKEAKERVLAAKHKEKQLKQKMQDEVAKAIIAKNGEPLSISEHEAIVSEIKTEAAQAHAEMLESKGMVPKGKQRSDAIRTEPIILDVNGHTCWRLRGYSDESKLLLQDVGSFDAVGSDEKWFTYDVEQEKQMEKHILALRKRRRRSEKITEIHSSESSIPDLNSVYIPSSPVSAIKDVTDLTCS</sequence>
<dbReference type="OMA" id="PHEANEQ"/>
<keyword evidence="3" id="KW-0963">Cytoplasm</keyword>
<dbReference type="OrthoDB" id="298344at2759"/>
<proteinExistence type="predicted"/>
<reference evidence="12 13" key="1">
    <citation type="submission" date="2017-07" db="EMBL/GenBank/DDBJ databases">
        <title>An improved, manually edited Actinidia chinensis var. chinensis (kiwifruit) genome highlights the challenges associated with draft genomes and gene prediction in plants.</title>
        <authorList>
            <person name="Pilkington S."/>
            <person name="Crowhurst R."/>
            <person name="Hilario E."/>
            <person name="Nardozza S."/>
            <person name="Fraser L."/>
            <person name="Peng Y."/>
            <person name="Gunaseelan K."/>
            <person name="Simpson R."/>
            <person name="Tahir J."/>
            <person name="Deroles S."/>
            <person name="Templeton K."/>
            <person name="Luo Z."/>
            <person name="Davy M."/>
            <person name="Cheng C."/>
            <person name="Mcneilage M."/>
            <person name="Scaglione D."/>
            <person name="Liu Y."/>
            <person name="Zhang Q."/>
            <person name="Datson P."/>
            <person name="De Silva N."/>
            <person name="Gardiner S."/>
            <person name="Bassett H."/>
            <person name="Chagne D."/>
            <person name="Mccallum J."/>
            <person name="Dzierzon H."/>
            <person name="Deng C."/>
            <person name="Wang Y.-Y."/>
            <person name="Barron N."/>
            <person name="Manako K."/>
            <person name="Bowen J."/>
            <person name="Foster T."/>
            <person name="Erridge Z."/>
            <person name="Tiffin H."/>
            <person name="Waite C."/>
            <person name="Davies K."/>
            <person name="Grierson E."/>
            <person name="Laing W."/>
            <person name="Kirk R."/>
            <person name="Chen X."/>
            <person name="Wood M."/>
            <person name="Montefiori M."/>
            <person name="Brummell D."/>
            <person name="Schwinn K."/>
            <person name="Catanach A."/>
            <person name="Fullerton C."/>
            <person name="Li D."/>
            <person name="Meiyalaghan S."/>
            <person name="Nieuwenhuizen N."/>
            <person name="Read N."/>
            <person name="Prakash R."/>
            <person name="Hunter D."/>
            <person name="Zhang H."/>
            <person name="Mckenzie M."/>
            <person name="Knabel M."/>
            <person name="Harris A."/>
            <person name="Allan A."/>
            <person name="Chen A."/>
            <person name="Janssen B."/>
            <person name="Plunkett B."/>
            <person name="Dwamena C."/>
            <person name="Voogd C."/>
            <person name="Leif D."/>
            <person name="Lafferty D."/>
            <person name="Souleyre E."/>
            <person name="Varkonyi-Gasic E."/>
            <person name="Gambi F."/>
            <person name="Hanley J."/>
            <person name="Yao J.-L."/>
            <person name="Cheung J."/>
            <person name="David K."/>
            <person name="Warren B."/>
            <person name="Marsh K."/>
            <person name="Snowden K."/>
            <person name="Lin-Wang K."/>
            <person name="Brian L."/>
            <person name="Martinez-Sanchez M."/>
            <person name="Wang M."/>
            <person name="Ileperuma N."/>
            <person name="Macnee N."/>
            <person name="Campin R."/>
            <person name="Mcatee P."/>
            <person name="Drummond R."/>
            <person name="Espley R."/>
            <person name="Ireland H."/>
            <person name="Wu R."/>
            <person name="Atkinson R."/>
            <person name="Karunairetnam S."/>
            <person name="Bulley S."/>
            <person name="Chunkath S."/>
            <person name="Hanley Z."/>
            <person name="Storey R."/>
            <person name="Thrimawithana A."/>
            <person name="Thomson S."/>
            <person name="David C."/>
            <person name="Testolin R."/>
        </authorList>
    </citation>
    <scope>NUCLEOTIDE SEQUENCE [LARGE SCALE GENOMIC DNA]</scope>
    <source>
        <strain evidence="13">cv. Red5</strain>
        <tissue evidence="12">Young leaf</tissue>
    </source>
</reference>
<dbReference type="AlphaFoldDB" id="A0A2R6RKQ6"/>
<evidence type="ECO:0000256" key="8">
    <source>
        <dbReference type="ARBA" id="ARBA00023163"/>
    </source>
</evidence>
<dbReference type="InParanoid" id="A0A2R6RKQ6"/>
<feature type="compositionally biased region" description="Polar residues" evidence="10">
    <location>
        <begin position="171"/>
        <end position="184"/>
    </location>
</feature>
<evidence type="ECO:0000256" key="2">
    <source>
        <dbReference type="ARBA" id="ARBA00004496"/>
    </source>
</evidence>
<dbReference type="GO" id="GO:0005634">
    <property type="term" value="C:nucleus"/>
    <property type="evidence" value="ECO:0007669"/>
    <property type="project" value="UniProtKB-SubCell"/>
</dbReference>
<feature type="region of interest" description="Disordered" evidence="10">
    <location>
        <begin position="1"/>
        <end position="49"/>
    </location>
</feature>
<evidence type="ECO:0000256" key="9">
    <source>
        <dbReference type="ARBA" id="ARBA00023242"/>
    </source>
</evidence>
<evidence type="ECO:0000256" key="5">
    <source>
        <dbReference type="ARBA" id="ARBA00022553"/>
    </source>
</evidence>
<evidence type="ECO:0000256" key="4">
    <source>
        <dbReference type="ARBA" id="ARBA00022499"/>
    </source>
</evidence>
<dbReference type="Gramene" id="PSS30575">
    <property type="protein sequence ID" value="PSS30575"/>
    <property type="gene ID" value="CEY00_Acc05861"/>
</dbReference>
<keyword evidence="5" id="KW-0597">Phosphoprotein</keyword>
<name>A0A2R6RKQ6_ACTCC</name>
<evidence type="ECO:0000259" key="11">
    <source>
        <dbReference type="PROSITE" id="PS50827"/>
    </source>
</evidence>
<keyword evidence="6" id="KW-0832">Ubl conjugation</keyword>
<dbReference type="GO" id="GO:0005737">
    <property type="term" value="C:cytoplasm"/>
    <property type="evidence" value="ECO:0007669"/>
    <property type="project" value="UniProtKB-SubCell"/>
</dbReference>
<dbReference type="InterPro" id="IPR040221">
    <property type="entry name" value="CDCA7/CDA7L"/>
</dbReference>
<dbReference type="Pfam" id="PF10497">
    <property type="entry name" value="zf-4CXXC_R1"/>
    <property type="match status" value="1"/>
</dbReference>
<dbReference type="EMBL" id="NKQK01000005">
    <property type="protein sequence ID" value="PSS30575.1"/>
    <property type="molecule type" value="Genomic_DNA"/>
</dbReference>
<keyword evidence="8" id="KW-0804">Transcription</keyword>
<evidence type="ECO:0000313" key="12">
    <source>
        <dbReference type="EMBL" id="PSS30575.1"/>
    </source>
</evidence>
<feature type="compositionally biased region" description="Polar residues" evidence="10">
    <location>
        <begin position="1"/>
        <end position="11"/>
    </location>
</feature>
<evidence type="ECO:0000256" key="6">
    <source>
        <dbReference type="ARBA" id="ARBA00022843"/>
    </source>
</evidence>
<evidence type="ECO:0000313" key="13">
    <source>
        <dbReference type="Proteomes" id="UP000241394"/>
    </source>
</evidence>
<feature type="region of interest" description="Disordered" evidence="10">
    <location>
        <begin position="163"/>
        <end position="218"/>
    </location>
</feature>
<dbReference type="Proteomes" id="UP000241394">
    <property type="component" value="Chromosome LG5"/>
</dbReference>
<dbReference type="STRING" id="1590841.A0A2R6RKQ6"/>
<evidence type="ECO:0000256" key="10">
    <source>
        <dbReference type="SAM" id="MobiDB-lite"/>
    </source>
</evidence>
<gene>
    <name evidence="12" type="ORF">CEY00_Acc05861</name>
</gene>
<dbReference type="PROSITE" id="PS50827">
    <property type="entry name" value="DDT"/>
    <property type="match status" value="1"/>
</dbReference>
<feature type="domain" description="DDT" evidence="11">
    <location>
        <begin position="232"/>
        <end position="297"/>
    </location>
</feature>
<dbReference type="SMART" id="SM00571">
    <property type="entry name" value="DDT"/>
    <property type="match status" value="1"/>
</dbReference>
<comment type="caution">
    <text evidence="12">The sequence shown here is derived from an EMBL/GenBank/DDBJ whole genome shotgun (WGS) entry which is preliminary data.</text>
</comment>